<dbReference type="Proteomes" id="UP001595583">
    <property type="component" value="Unassembled WGS sequence"/>
</dbReference>
<evidence type="ECO:0000313" key="3">
    <source>
        <dbReference type="Proteomes" id="UP001595583"/>
    </source>
</evidence>
<evidence type="ECO:0000259" key="1">
    <source>
        <dbReference type="Pfam" id="PF05050"/>
    </source>
</evidence>
<protein>
    <submittedName>
        <fullName evidence="2">FkbM family methyltransferase</fullName>
    </submittedName>
</protein>
<sequence>MKARTLLEFIGLRSPPRAYGHRIDTFELEREGQVQFAQWLHPKCKAKVLNQAAVDELRRYIAPGDAVLDIGAHIGDTAVPFALAAGPTGRVFAVEPNRYVLPVLELNARLNPAAAPITVLPYAATKETAALTFDYSDPGFCNGGDLSDLGRLRGGHLYRLEVEGRNISRELENLAPEWLARVKFVKTDTEGNDLAVIETLRELIDSARPYLLCEVYRHTSEDYRRSFHRLLSVEFNYRVYRARPYTELRGKELGADDMMQESHFDVFCVPAERS</sequence>
<dbReference type="PANTHER" id="PTHR34203">
    <property type="entry name" value="METHYLTRANSFERASE, FKBM FAMILY PROTEIN"/>
    <property type="match status" value="1"/>
</dbReference>
<dbReference type="PANTHER" id="PTHR34203:SF15">
    <property type="entry name" value="SLL1173 PROTEIN"/>
    <property type="match status" value="1"/>
</dbReference>
<gene>
    <name evidence="2" type="ORF">ACFOHJ_03115</name>
</gene>
<dbReference type="Gene3D" id="3.40.50.150">
    <property type="entry name" value="Vaccinia Virus protein VP39"/>
    <property type="match status" value="1"/>
</dbReference>
<dbReference type="NCBIfam" id="TIGR01444">
    <property type="entry name" value="fkbM_fam"/>
    <property type="match status" value="1"/>
</dbReference>
<dbReference type="RefSeq" id="WP_378218437.1">
    <property type="nucleotide sequence ID" value="NZ_JBHRTK010000003.1"/>
</dbReference>
<reference evidence="3" key="1">
    <citation type="journal article" date="2019" name="Int. J. Syst. Evol. Microbiol.">
        <title>The Global Catalogue of Microorganisms (GCM) 10K type strain sequencing project: providing services to taxonomists for standard genome sequencing and annotation.</title>
        <authorList>
            <consortium name="The Broad Institute Genomics Platform"/>
            <consortium name="The Broad Institute Genome Sequencing Center for Infectious Disease"/>
            <person name="Wu L."/>
            <person name="Ma J."/>
        </authorList>
    </citation>
    <scope>NUCLEOTIDE SEQUENCE [LARGE SCALE GENOMIC DNA]</scope>
    <source>
        <strain evidence="3">KCTC 52165</strain>
    </source>
</reference>
<accession>A0ABV7K565</accession>
<dbReference type="GO" id="GO:0008168">
    <property type="term" value="F:methyltransferase activity"/>
    <property type="evidence" value="ECO:0007669"/>
    <property type="project" value="UniProtKB-KW"/>
</dbReference>
<dbReference type="InterPro" id="IPR029063">
    <property type="entry name" value="SAM-dependent_MTases_sf"/>
</dbReference>
<dbReference type="GO" id="GO:0032259">
    <property type="term" value="P:methylation"/>
    <property type="evidence" value="ECO:0007669"/>
    <property type="project" value="UniProtKB-KW"/>
</dbReference>
<comment type="caution">
    <text evidence="2">The sequence shown here is derived from an EMBL/GenBank/DDBJ whole genome shotgun (WGS) entry which is preliminary data.</text>
</comment>
<dbReference type="Pfam" id="PF05050">
    <property type="entry name" value="Methyltransf_21"/>
    <property type="match status" value="1"/>
</dbReference>
<dbReference type="EMBL" id="JBHRTK010000003">
    <property type="protein sequence ID" value="MFC3205190.1"/>
    <property type="molecule type" value="Genomic_DNA"/>
</dbReference>
<organism evidence="2 3">
    <name type="scientific">Aquamicrobium soli</name>
    <dbReference type="NCBI Taxonomy" id="1811518"/>
    <lineage>
        <taxon>Bacteria</taxon>
        <taxon>Pseudomonadati</taxon>
        <taxon>Pseudomonadota</taxon>
        <taxon>Alphaproteobacteria</taxon>
        <taxon>Hyphomicrobiales</taxon>
        <taxon>Phyllobacteriaceae</taxon>
        <taxon>Aquamicrobium</taxon>
    </lineage>
</organism>
<keyword evidence="3" id="KW-1185">Reference proteome</keyword>
<dbReference type="SUPFAM" id="SSF53335">
    <property type="entry name" value="S-adenosyl-L-methionine-dependent methyltransferases"/>
    <property type="match status" value="1"/>
</dbReference>
<name>A0ABV7K565_9HYPH</name>
<feature type="domain" description="Methyltransferase FkbM" evidence="1">
    <location>
        <begin position="69"/>
        <end position="232"/>
    </location>
</feature>
<keyword evidence="2" id="KW-0808">Transferase</keyword>
<dbReference type="InterPro" id="IPR052514">
    <property type="entry name" value="SAM-dependent_MTase"/>
</dbReference>
<keyword evidence="2" id="KW-0489">Methyltransferase</keyword>
<evidence type="ECO:0000313" key="2">
    <source>
        <dbReference type="EMBL" id="MFC3205190.1"/>
    </source>
</evidence>
<proteinExistence type="predicted"/>
<dbReference type="InterPro" id="IPR006342">
    <property type="entry name" value="FkbM_mtfrase"/>
</dbReference>